<dbReference type="Gene3D" id="2.60.120.10">
    <property type="entry name" value="Jelly Rolls"/>
    <property type="match status" value="3"/>
</dbReference>
<dbReference type="PANTHER" id="PTHR11635">
    <property type="entry name" value="CAMP-DEPENDENT PROTEIN KINASE REGULATORY CHAIN"/>
    <property type="match status" value="1"/>
</dbReference>
<dbReference type="SMART" id="SM00100">
    <property type="entry name" value="cNMP"/>
    <property type="match status" value="2"/>
</dbReference>
<protein>
    <recommendedName>
        <fullName evidence="5">Cyclic nucleotide-binding domain-containing protein</fullName>
    </recommendedName>
</protein>
<proteinExistence type="predicted"/>
<name>A0A6G0XHN1_9STRA</name>
<dbReference type="SUPFAM" id="SSF48097">
    <property type="entry name" value="Regulator of G-protein signaling, RGS"/>
    <property type="match status" value="1"/>
</dbReference>
<feature type="domain" description="Cyclic nucleotide-binding" evidence="1">
    <location>
        <begin position="398"/>
        <end position="479"/>
    </location>
</feature>
<dbReference type="SMART" id="SM00315">
    <property type="entry name" value="RGS"/>
    <property type="match status" value="1"/>
</dbReference>
<dbReference type="GO" id="GO:0005952">
    <property type="term" value="C:cAMP-dependent protein kinase complex"/>
    <property type="evidence" value="ECO:0007669"/>
    <property type="project" value="InterPro"/>
</dbReference>
<dbReference type="InterPro" id="IPR044926">
    <property type="entry name" value="RGS_subdomain_2"/>
</dbReference>
<dbReference type="Pfam" id="PF00615">
    <property type="entry name" value="RGS"/>
    <property type="match status" value="1"/>
</dbReference>
<evidence type="ECO:0000259" key="2">
    <source>
        <dbReference type="PROSITE" id="PS50132"/>
    </source>
</evidence>
<dbReference type="Pfam" id="PF00027">
    <property type="entry name" value="cNMP_binding"/>
    <property type="match status" value="2"/>
</dbReference>
<dbReference type="CDD" id="cd00038">
    <property type="entry name" value="CAP_ED"/>
    <property type="match status" value="2"/>
</dbReference>
<dbReference type="InterPro" id="IPR018490">
    <property type="entry name" value="cNMP-bd_dom_sf"/>
</dbReference>
<dbReference type="InterPro" id="IPR050503">
    <property type="entry name" value="cAMP-dep_PK_reg_su-like"/>
</dbReference>
<dbReference type="PROSITE" id="PS50132">
    <property type="entry name" value="RGS"/>
    <property type="match status" value="1"/>
</dbReference>
<reference evidence="3 4" key="1">
    <citation type="submission" date="2019-07" db="EMBL/GenBank/DDBJ databases">
        <title>Genomics analysis of Aphanomyces spp. identifies a new class of oomycete effector associated with host adaptation.</title>
        <authorList>
            <person name="Gaulin E."/>
        </authorList>
    </citation>
    <scope>NUCLEOTIDE SEQUENCE [LARGE SCALE GENOMIC DNA]</scope>
    <source>
        <strain evidence="3 4">ATCC 201684</strain>
    </source>
</reference>
<dbReference type="InterPro" id="IPR014710">
    <property type="entry name" value="RmlC-like_jellyroll"/>
</dbReference>
<dbReference type="SUPFAM" id="SSF51206">
    <property type="entry name" value="cAMP-binding domain-like"/>
    <property type="match status" value="2"/>
</dbReference>
<feature type="domain" description="Cyclic nucleotide-binding" evidence="1">
    <location>
        <begin position="194"/>
        <end position="339"/>
    </location>
</feature>
<dbReference type="InterPro" id="IPR000595">
    <property type="entry name" value="cNMP-bd_dom"/>
</dbReference>
<dbReference type="InterPro" id="IPR018488">
    <property type="entry name" value="cNMP-bd_CS"/>
</dbReference>
<dbReference type="GO" id="GO:0005829">
    <property type="term" value="C:cytosol"/>
    <property type="evidence" value="ECO:0007669"/>
    <property type="project" value="TreeGrafter"/>
</dbReference>
<organism evidence="3 4">
    <name type="scientific">Aphanomyces euteiches</name>
    <dbReference type="NCBI Taxonomy" id="100861"/>
    <lineage>
        <taxon>Eukaryota</taxon>
        <taxon>Sar</taxon>
        <taxon>Stramenopiles</taxon>
        <taxon>Oomycota</taxon>
        <taxon>Saprolegniomycetes</taxon>
        <taxon>Saprolegniales</taxon>
        <taxon>Verrucalvaceae</taxon>
        <taxon>Aphanomyces</taxon>
    </lineage>
</organism>
<dbReference type="PANTHER" id="PTHR11635:SF152">
    <property type="entry name" value="CAMP-DEPENDENT PROTEIN KINASE TYPE I REGULATORY SUBUNIT-RELATED"/>
    <property type="match status" value="1"/>
</dbReference>
<dbReference type="GO" id="GO:0030552">
    <property type="term" value="F:cAMP binding"/>
    <property type="evidence" value="ECO:0007669"/>
    <property type="project" value="TreeGrafter"/>
</dbReference>
<feature type="domain" description="RGS" evidence="2">
    <location>
        <begin position="482"/>
        <end position="612"/>
    </location>
</feature>
<dbReference type="InterPro" id="IPR016137">
    <property type="entry name" value="RGS"/>
</dbReference>
<dbReference type="GO" id="GO:0004862">
    <property type="term" value="F:cAMP-dependent protein kinase inhibitor activity"/>
    <property type="evidence" value="ECO:0007669"/>
    <property type="project" value="TreeGrafter"/>
</dbReference>
<gene>
    <name evidence="3" type="ORF">Ae201684_004872</name>
</gene>
<dbReference type="Proteomes" id="UP000481153">
    <property type="component" value="Unassembled WGS sequence"/>
</dbReference>
<keyword evidence="4" id="KW-1185">Reference proteome</keyword>
<accession>A0A6G0XHN1</accession>
<dbReference type="EMBL" id="VJMJ01000063">
    <property type="protein sequence ID" value="KAF0739704.1"/>
    <property type="molecule type" value="Genomic_DNA"/>
</dbReference>
<evidence type="ECO:0008006" key="5">
    <source>
        <dbReference type="Google" id="ProtNLM"/>
    </source>
</evidence>
<dbReference type="AlphaFoldDB" id="A0A6G0XHN1"/>
<dbReference type="PROSITE" id="PS00889">
    <property type="entry name" value="CNMP_BINDING_2"/>
    <property type="match status" value="1"/>
</dbReference>
<dbReference type="VEuPathDB" id="FungiDB:AeMF1_018168"/>
<sequence>MGNDVSAMDVLKNTPFAKFLSAEVVRDVSLCFTSVKFKPGATIAFAKHEFLIVAKGSADVSTIVPHAQKKIKVMELLCNKKEGDILTNCTIRGGGYGRTGLMRKSSLDKGSGGKNLVAMLDLVTVTADKVQGCVLLRLDRDKFVKVRAHHMMHRSTPSQVLSINKAQRTAEDDWHLISTIADDQIVDYLAAVPFFSEVKPSRLVALAGLCTFLVARKNDTICREGELGDRFFICITGVLAVSVTNQTAPAHQVSHRSMSVVAQTMNSSPSARRLETHRSSVRVSQVLIRRLADGSYFGEISLILNMRRSATVTAIEDSLLVYIDARAFRNFLKVCPDVKVHIQHVVVSRLLQISSKAPSAQFLATLTTEDLLHLAQLGHVQEVAHGTKLVLHRDDPVFYIVLNGKVQVEYALPSGSLYVVMSTGGYFGELSILLQTQSLIQVTVRDDSVLLGLSPEAFHRFFSKRPDLFAEFSLKFLQHDVTIDHVINHYDAHEVWLVYLEARHDNYEEKIRCLTHGIYFCEDVDEFHATCADMSIEDRLDQATTIVDTYLSHDSDRLVQIPKLLLQDIHAAIDAVCVEASVFDHVRREVIDQMDVKVFEEFKKSSKFATVLSKLVCVTELPSQLTPAMKAHLNFQVFKHRQSHEIINRYTWMGASPR</sequence>
<dbReference type="Gene3D" id="1.10.167.10">
    <property type="entry name" value="Regulator of G-protein Signalling 4, domain 2"/>
    <property type="match status" value="1"/>
</dbReference>
<evidence type="ECO:0000313" key="3">
    <source>
        <dbReference type="EMBL" id="KAF0739704.1"/>
    </source>
</evidence>
<evidence type="ECO:0000259" key="1">
    <source>
        <dbReference type="PROSITE" id="PS50042"/>
    </source>
</evidence>
<evidence type="ECO:0000313" key="4">
    <source>
        <dbReference type="Proteomes" id="UP000481153"/>
    </source>
</evidence>
<dbReference type="GO" id="GO:0034236">
    <property type="term" value="F:protein kinase A catalytic subunit binding"/>
    <property type="evidence" value="ECO:0007669"/>
    <property type="project" value="TreeGrafter"/>
</dbReference>
<dbReference type="PROSITE" id="PS50042">
    <property type="entry name" value="CNMP_BINDING_3"/>
    <property type="match status" value="2"/>
</dbReference>
<comment type="caution">
    <text evidence="3">The sequence shown here is derived from an EMBL/GenBank/DDBJ whole genome shotgun (WGS) entry which is preliminary data.</text>
</comment>
<dbReference type="InterPro" id="IPR036305">
    <property type="entry name" value="RGS_sf"/>
</dbReference>